<dbReference type="PRINTS" id="PR00080">
    <property type="entry name" value="SDRFAMILY"/>
</dbReference>
<dbReference type="Pfam" id="PF13561">
    <property type="entry name" value="adh_short_C2"/>
    <property type="match status" value="1"/>
</dbReference>
<feature type="domain" description="Ketoreductase" evidence="3">
    <location>
        <begin position="6"/>
        <end position="174"/>
    </location>
</feature>
<accession>A0A1H0E144</accession>
<organism evidence="4 5">
    <name type="scientific">Lentzea jiangxiensis</name>
    <dbReference type="NCBI Taxonomy" id="641025"/>
    <lineage>
        <taxon>Bacteria</taxon>
        <taxon>Bacillati</taxon>
        <taxon>Actinomycetota</taxon>
        <taxon>Actinomycetes</taxon>
        <taxon>Pseudonocardiales</taxon>
        <taxon>Pseudonocardiaceae</taxon>
        <taxon>Lentzea</taxon>
    </lineage>
</organism>
<dbReference type="GO" id="GO:0016491">
    <property type="term" value="F:oxidoreductase activity"/>
    <property type="evidence" value="ECO:0007669"/>
    <property type="project" value="UniProtKB-KW"/>
</dbReference>
<dbReference type="FunFam" id="3.40.50.720:FF:000084">
    <property type="entry name" value="Short-chain dehydrogenase reductase"/>
    <property type="match status" value="1"/>
</dbReference>
<evidence type="ECO:0000256" key="1">
    <source>
        <dbReference type="ARBA" id="ARBA00006484"/>
    </source>
</evidence>
<reference evidence="5" key="1">
    <citation type="submission" date="2016-10" db="EMBL/GenBank/DDBJ databases">
        <authorList>
            <person name="Varghese N."/>
            <person name="Submissions S."/>
        </authorList>
    </citation>
    <scope>NUCLEOTIDE SEQUENCE [LARGE SCALE GENOMIC DNA]</scope>
    <source>
        <strain evidence="5">CGMCC 4.6609</strain>
    </source>
</reference>
<keyword evidence="2" id="KW-0560">Oxidoreductase</keyword>
<evidence type="ECO:0000256" key="2">
    <source>
        <dbReference type="ARBA" id="ARBA00023002"/>
    </source>
</evidence>
<dbReference type="SUPFAM" id="SSF51735">
    <property type="entry name" value="NAD(P)-binding Rossmann-fold domains"/>
    <property type="match status" value="1"/>
</dbReference>
<evidence type="ECO:0000313" key="5">
    <source>
        <dbReference type="Proteomes" id="UP000199691"/>
    </source>
</evidence>
<dbReference type="Gene3D" id="3.40.50.720">
    <property type="entry name" value="NAD(P)-binding Rossmann-like Domain"/>
    <property type="match status" value="1"/>
</dbReference>
<dbReference type="InterPro" id="IPR051122">
    <property type="entry name" value="SDR_DHRS6-like"/>
</dbReference>
<evidence type="ECO:0000313" key="4">
    <source>
        <dbReference type="EMBL" id="SDN76110.1"/>
    </source>
</evidence>
<dbReference type="Proteomes" id="UP000199691">
    <property type="component" value="Unassembled WGS sequence"/>
</dbReference>
<dbReference type="EMBL" id="FNIX01000001">
    <property type="protein sequence ID" value="SDN76110.1"/>
    <property type="molecule type" value="Genomic_DNA"/>
</dbReference>
<dbReference type="InterPro" id="IPR036291">
    <property type="entry name" value="NAD(P)-bd_dom_sf"/>
</dbReference>
<dbReference type="InterPro" id="IPR002347">
    <property type="entry name" value="SDR_fam"/>
</dbReference>
<dbReference type="InterPro" id="IPR020904">
    <property type="entry name" value="Sc_DH/Rdtase_CS"/>
</dbReference>
<dbReference type="STRING" id="641025.SAMN05421507_101196"/>
<gene>
    <name evidence="4" type="ORF">SAMN05421507_101196</name>
</gene>
<sequence>MKYLGKKAVVTGGTHGMGRATVEMLVENGVDVVLTGRTAERAEGLKAHAVASDATDLGDIARLRSEVAHRFQDIDLLFVNVGFSTLTPFDQASEADYDRTFDVNTKGAFFTAQHLAPLVKEGGSIVFTTSVATVLGSPGLSVYAGAKAAVRAFARGLAAELAPRNVRVNVVSPGFIDTPSMGVSGVPREVLEQFKEEGDRITPLKRHGTMDEVASAVLFLAFEATFTTGAELAVDGGLGQGVSA</sequence>
<dbReference type="OrthoDB" id="9803333at2"/>
<comment type="similarity">
    <text evidence="1">Belongs to the short-chain dehydrogenases/reductases (SDR) family.</text>
</comment>
<dbReference type="PROSITE" id="PS00061">
    <property type="entry name" value="ADH_SHORT"/>
    <property type="match status" value="1"/>
</dbReference>
<dbReference type="PANTHER" id="PTHR43477">
    <property type="entry name" value="DIHYDROANTICAPSIN 7-DEHYDROGENASE"/>
    <property type="match status" value="1"/>
</dbReference>
<dbReference type="PANTHER" id="PTHR43477:SF1">
    <property type="entry name" value="DIHYDROANTICAPSIN 7-DEHYDROGENASE"/>
    <property type="match status" value="1"/>
</dbReference>
<dbReference type="PRINTS" id="PR00081">
    <property type="entry name" value="GDHRDH"/>
</dbReference>
<proteinExistence type="inferred from homology"/>
<keyword evidence="5" id="KW-1185">Reference proteome</keyword>
<name>A0A1H0E144_9PSEU</name>
<dbReference type="AlphaFoldDB" id="A0A1H0E144"/>
<dbReference type="InterPro" id="IPR057326">
    <property type="entry name" value="KR_dom"/>
</dbReference>
<dbReference type="SMART" id="SM00822">
    <property type="entry name" value="PKS_KR"/>
    <property type="match status" value="1"/>
</dbReference>
<dbReference type="CDD" id="cd05233">
    <property type="entry name" value="SDR_c"/>
    <property type="match status" value="1"/>
</dbReference>
<dbReference type="RefSeq" id="WP_090094668.1">
    <property type="nucleotide sequence ID" value="NZ_FNIX01000001.1"/>
</dbReference>
<protein>
    <submittedName>
        <fullName evidence="4">NAD(P)-dependent dehydrogenase, short-chain alcohol dehydrogenase family</fullName>
    </submittedName>
</protein>
<evidence type="ECO:0000259" key="3">
    <source>
        <dbReference type="SMART" id="SM00822"/>
    </source>
</evidence>